<dbReference type="Proteomes" id="UP001234297">
    <property type="component" value="Chromosome 1"/>
</dbReference>
<evidence type="ECO:0000313" key="1">
    <source>
        <dbReference type="EMBL" id="KAJ8649096.1"/>
    </source>
</evidence>
<reference evidence="1 2" key="1">
    <citation type="journal article" date="2022" name="Hortic Res">
        <title>A haplotype resolved chromosomal level avocado genome allows analysis of novel avocado genes.</title>
        <authorList>
            <person name="Nath O."/>
            <person name="Fletcher S.J."/>
            <person name="Hayward A."/>
            <person name="Shaw L.M."/>
            <person name="Masouleh A.K."/>
            <person name="Furtado A."/>
            <person name="Henry R.J."/>
            <person name="Mitter N."/>
        </authorList>
    </citation>
    <scope>NUCLEOTIDE SEQUENCE [LARGE SCALE GENOMIC DNA]</scope>
    <source>
        <strain evidence="2">cv. Hass</strain>
    </source>
</reference>
<accession>A0ACC2MTU2</accession>
<protein>
    <submittedName>
        <fullName evidence="1">Uncharacterized protein</fullName>
    </submittedName>
</protein>
<evidence type="ECO:0000313" key="2">
    <source>
        <dbReference type="Proteomes" id="UP001234297"/>
    </source>
</evidence>
<name>A0ACC2MTU2_PERAE</name>
<comment type="caution">
    <text evidence="1">The sequence shown here is derived from an EMBL/GenBank/DDBJ whole genome shotgun (WGS) entry which is preliminary data.</text>
</comment>
<dbReference type="EMBL" id="CM056809">
    <property type="protein sequence ID" value="KAJ8649096.1"/>
    <property type="molecule type" value="Genomic_DNA"/>
</dbReference>
<keyword evidence="2" id="KW-1185">Reference proteome</keyword>
<proteinExistence type="predicted"/>
<gene>
    <name evidence="1" type="ORF">MRB53_002119</name>
</gene>
<sequence>MSLGVTASPNPAPTIDSLLHLDRISLKRKLDDCVEDSDLISVRMKTDADDLAVNSYSLDESLPSTSSDSSDDPISTVHFFVRMISGGRTVVIHANPEDSIQSVHEQIRRLTGIPTDEQRLIYGGRQLRPDCSLSECSVVNDAGLHLVGRMRSTLHPRAWRLANGAVAAACRIARGDRGTLPYDVRDHVEQFLTICPRDGTDGNLSYVHLQVFRQAGVPSALVMLFLSPIKEHRECADEAIRLFLTPNVDFLPKIAQTQCASIVLEFCQLLSRTARDDPLYMACRNTLGSMLESIGTAHETELFDRKKEIAVIRDLFPFVTELAERVSIGLRLMMSTTPCTPMPSSDLRDFANVLLPLRRAIMDRVRGWGAFPISLNECGSKRPSCEDEIQSLHTLFLDLLENIDECLKNVGEHLVAKGTVESERHRAEWSQYLAVLKELNSISKLYEGAEEKFRAVLKVRKFALNALIRYAKRIEDHLWVLDHKDVTDFESRRHLVMLLFPDVKDEYEELHEMLIDRSQLLAESFEYIGRAEASALHGGLFMEFKNEEATGPGVLREWFCLVCKAIFDPQNALFLPCPIDRRRFYPNPASSMDPLHLDYFGFCGRVIALALMHKVQVLEMDANFLDSDALALTFVREIEEMGSRRVVELCHGGKDIAVNSRNREEYVNLLIQHRFVTSISDQVAHFARGFADIVCDSKLQQFFFHSLELEDLDRMLHGSESAICVNDWKKHTEYNGYKETDRQICWFWKVVESMSADQQRVLLFFWTSVNYLPVEGFGGLASKLYIFKASDSHDRLPSSHTCFYRLCLPPYPSLPVMRDRLNIITREHVSSSFGMW</sequence>
<organism evidence="1 2">
    <name type="scientific">Persea americana</name>
    <name type="common">Avocado</name>
    <dbReference type="NCBI Taxonomy" id="3435"/>
    <lineage>
        <taxon>Eukaryota</taxon>
        <taxon>Viridiplantae</taxon>
        <taxon>Streptophyta</taxon>
        <taxon>Embryophyta</taxon>
        <taxon>Tracheophyta</taxon>
        <taxon>Spermatophyta</taxon>
        <taxon>Magnoliopsida</taxon>
        <taxon>Magnoliidae</taxon>
        <taxon>Laurales</taxon>
        <taxon>Lauraceae</taxon>
        <taxon>Persea</taxon>
    </lineage>
</organism>